<dbReference type="STRING" id="1666912.Ga0058931_2287"/>
<gene>
    <name evidence="5" type="ORF">Ga0058931_2287</name>
    <name evidence="6" type="ORF">HLUCCA05_02020</name>
</gene>
<keyword evidence="2" id="KW-0472">Membrane</keyword>
<evidence type="ECO:0000313" key="6">
    <source>
        <dbReference type="EMBL" id="KPP91920.1"/>
    </source>
</evidence>
<evidence type="ECO:0000256" key="2">
    <source>
        <dbReference type="SAM" id="Phobius"/>
    </source>
</evidence>
<reference evidence="6 7" key="1">
    <citation type="submission" date="2015-09" db="EMBL/GenBank/DDBJ databases">
        <title>Identification and resolution of microdiversity through metagenomic sequencing of parallel consortia.</title>
        <authorList>
            <person name="Nelson W.C."/>
            <person name="Romine M.F."/>
            <person name="Lindemann S.R."/>
        </authorList>
    </citation>
    <scope>NUCLEOTIDE SEQUENCE [LARGE SCALE GENOMIC DNA]</scope>
    <source>
        <strain evidence="6">HL-91</strain>
    </source>
</reference>
<sequence length="447" mass="49957">MFRRQLVRLNQRLEHRLPEQRLFLRSDNTTRFVRLRPMTQLLGIAAVTGFFAWGVLATSILLMDSVGSGTLREQAQREQATYENRLNQMAQERDRHAQSAEAAQVRFGEAMARIADMQLELLASEQRRMELEKGIDTVQATVSRVVRERDDARKQLAEARRTLEAETGTARTAADRERDVQDMLDYLLVAMNDVGQDLHAQNVSTEQTQNQAQMLALENELLKDRNHVIFSQLEDALDSVIGPLERVFRSANVSPDQIRRLVQQGASSQSASLRPISVSTSGSMAASPDISRANSVLEKLNTVQAYRRGLERLPIAHPVASRVRLTSPYGMRRHPVSGRTKMHTGIDWAAARGTPILSAADGVVKKATRMRGYGNIVIIEHDFGLETYYAHLNSIDVRQGQRVSRGQKIGGMGTTGVSTGVHLHYEVRVNGQPVNPITYVRAGQNVF</sequence>
<organism evidence="6 7">
    <name type="scientific">Roseibaca calidilacus</name>
    <dbReference type="NCBI Taxonomy" id="1666912"/>
    <lineage>
        <taxon>Bacteria</taxon>
        <taxon>Pseudomonadati</taxon>
        <taxon>Pseudomonadota</taxon>
        <taxon>Alphaproteobacteria</taxon>
        <taxon>Rhodobacterales</taxon>
        <taxon>Paracoccaceae</taxon>
        <taxon>Roseinatronobacter</taxon>
    </lineage>
</organism>
<dbReference type="Pfam" id="PF19353">
    <property type="entry name" value="DUF5930"/>
    <property type="match status" value="1"/>
</dbReference>
<dbReference type="FunFam" id="2.70.70.10:FF:000006">
    <property type="entry name" value="M23 family peptidase"/>
    <property type="match status" value="1"/>
</dbReference>
<dbReference type="EMBL" id="FBYC01000004">
    <property type="protein sequence ID" value="CUX82289.1"/>
    <property type="molecule type" value="Genomic_DNA"/>
</dbReference>
<comment type="caution">
    <text evidence="6">The sequence shown here is derived from an EMBL/GenBank/DDBJ whole genome shotgun (WGS) entry which is preliminary data.</text>
</comment>
<dbReference type="Gene3D" id="2.70.70.10">
    <property type="entry name" value="Glucose Permease (Domain IIA)"/>
    <property type="match status" value="1"/>
</dbReference>
<reference evidence="5 8" key="2">
    <citation type="submission" date="2016-01" db="EMBL/GenBank/DDBJ databases">
        <authorList>
            <person name="Varghese N."/>
        </authorList>
    </citation>
    <scope>NUCLEOTIDE SEQUENCE [LARGE SCALE GENOMIC DNA]</scope>
    <source>
        <strain evidence="5 8">HL-91</strain>
    </source>
</reference>
<dbReference type="EMBL" id="LJSG01000013">
    <property type="protein sequence ID" value="KPP91920.1"/>
    <property type="molecule type" value="Genomic_DNA"/>
</dbReference>
<feature type="coiled-coil region" evidence="1">
    <location>
        <begin position="142"/>
        <end position="169"/>
    </location>
</feature>
<dbReference type="InterPro" id="IPR045974">
    <property type="entry name" value="DUF5930"/>
</dbReference>
<keyword evidence="5" id="KW-0378">Hydrolase</keyword>
<evidence type="ECO:0000259" key="3">
    <source>
        <dbReference type="Pfam" id="PF01551"/>
    </source>
</evidence>
<feature type="domain" description="DUF5930" evidence="4">
    <location>
        <begin position="2"/>
        <end position="324"/>
    </location>
</feature>
<proteinExistence type="predicted"/>
<evidence type="ECO:0000256" key="1">
    <source>
        <dbReference type="SAM" id="Coils"/>
    </source>
</evidence>
<keyword evidence="2" id="KW-0812">Transmembrane</keyword>
<evidence type="ECO:0000313" key="5">
    <source>
        <dbReference type="EMBL" id="CUX82289.1"/>
    </source>
</evidence>
<dbReference type="GO" id="GO:0004222">
    <property type="term" value="F:metalloendopeptidase activity"/>
    <property type="evidence" value="ECO:0007669"/>
    <property type="project" value="TreeGrafter"/>
</dbReference>
<dbReference type="AlphaFoldDB" id="A0A0P7YNH5"/>
<dbReference type="PANTHER" id="PTHR21666:SF270">
    <property type="entry name" value="MUREIN HYDROLASE ACTIVATOR ENVC"/>
    <property type="match status" value="1"/>
</dbReference>
<keyword evidence="8" id="KW-1185">Reference proteome</keyword>
<dbReference type="Pfam" id="PF01551">
    <property type="entry name" value="Peptidase_M23"/>
    <property type="match status" value="1"/>
</dbReference>
<dbReference type="CDD" id="cd12797">
    <property type="entry name" value="M23_peptidase"/>
    <property type="match status" value="1"/>
</dbReference>
<keyword evidence="2" id="KW-1133">Transmembrane helix</keyword>
<dbReference type="Proteomes" id="UP000182045">
    <property type="component" value="Unassembled WGS sequence"/>
</dbReference>
<evidence type="ECO:0000313" key="7">
    <source>
        <dbReference type="Proteomes" id="UP000050413"/>
    </source>
</evidence>
<evidence type="ECO:0000259" key="4">
    <source>
        <dbReference type="Pfam" id="PF19353"/>
    </source>
</evidence>
<name>A0A0P7YNH5_9RHOB</name>
<feature type="domain" description="M23ase beta-sheet core" evidence="3">
    <location>
        <begin position="341"/>
        <end position="436"/>
    </location>
</feature>
<dbReference type="InterPro" id="IPR050570">
    <property type="entry name" value="Cell_wall_metabolism_enzyme"/>
</dbReference>
<feature type="transmembrane region" description="Helical" evidence="2">
    <location>
        <begin position="41"/>
        <end position="63"/>
    </location>
</feature>
<keyword evidence="1" id="KW-0175">Coiled coil</keyword>
<dbReference type="RefSeq" id="WP_072246438.1">
    <property type="nucleotide sequence ID" value="NZ_FBYC01000004.1"/>
</dbReference>
<evidence type="ECO:0000313" key="8">
    <source>
        <dbReference type="Proteomes" id="UP000182045"/>
    </source>
</evidence>
<dbReference type="SUPFAM" id="SSF51261">
    <property type="entry name" value="Duplicated hybrid motif"/>
    <property type="match status" value="1"/>
</dbReference>
<protein>
    <submittedName>
        <fullName evidence="5">Murein DD-endopeptidase MepM and murein hydrolase activator NlpD, contain LysM domain</fullName>
    </submittedName>
    <submittedName>
        <fullName evidence="6">Peptidase, M23/M37 family</fullName>
    </submittedName>
</protein>
<dbReference type="InterPro" id="IPR011055">
    <property type="entry name" value="Dup_hybrid_motif"/>
</dbReference>
<dbReference type="Proteomes" id="UP000050413">
    <property type="component" value="Unassembled WGS sequence"/>
</dbReference>
<dbReference type="PATRIC" id="fig|1666912.4.peg.1554"/>
<dbReference type="PANTHER" id="PTHR21666">
    <property type="entry name" value="PEPTIDASE-RELATED"/>
    <property type="match status" value="1"/>
</dbReference>
<dbReference type="InterPro" id="IPR016047">
    <property type="entry name" value="M23ase_b-sheet_dom"/>
</dbReference>
<accession>A0A0P7YNH5</accession>